<feature type="compositionally biased region" description="Polar residues" evidence="1">
    <location>
        <begin position="58"/>
        <end position="68"/>
    </location>
</feature>
<dbReference type="InterPro" id="IPR009003">
    <property type="entry name" value="Peptidase_S1_PA"/>
</dbReference>
<feature type="region of interest" description="Disordered" evidence="1">
    <location>
        <begin position="27"/>
        <end position="76"/>
    </location>
</feature>
<dbReference type="SUPFAM" id="SSF50494">
    <property type="entry name" value="Trypsin-like serine proteases"/>
    <property type="match status" value="1"/>
</dbReference>
<feature type="compositionally biased region" description="Low complexity" evidence="1">
    <location>
        <begin position="98"/>
        <end position="127"/>
    </location>
</feature>
<reference evidence="3 4" key="1">
    <citation type="submission" date="2021-03" db="EMBL/GenBank/DDBJ databases">
        <title>Sequencing the genomes of 1000 actinobacteria strains.</title>
        <authorList>
            <person name="Klenk H.-P."/>
        </authorList>
    </citation>
    <scope>NUCLEOTIDE SEQUENCE [LARGE SCALE GENOMIC DNA]</scope>
    <source>
        <strain evidence="3 4">DSM 41480</strain>
    </source>
</reference>
<evidence type="ECO:0000256" key="1">
    <source>
        <dbReference type="SAM" id="MobiDB-lite"/>
    </source>
</evidence>
<comment type="caution">
    <text evidence="3">The sequence shown here is derived from an EMBL/GenBank/DDBJ whole genome shotgun (WGS) entry which is preliminary data.</text>
</comment>
<dbReference type="InterPro" id="IPR043504">
    <property type="entry name" value="Peptidase_S1_PA_chymotrypsin"/>
</dbReference>
<dbReference type="InterPro" id="IPR018114">
    <property type="entry name" value="TRYPSIN_HIS"/>
</dbReference>
<sequence length="643" mass="67696">MRTSRLRRLAVSAACGTLLTVAGGTTATAATAPTPGTGPKATPGASPSATRGEPTPKPQTSNGTSTGTEAVDNSDWSVEDALRFWTPQRITSATDPSGRAPKPATTATPKAAPKAAPKARGLAGAKPDTSEHFPGIKSVGMLFAVDKDMRAHYCSASAVQSGTRSLMLTAGHCQNSKAVFVPQYDPTKSLQNQPYGIWPVEEWFADKSYGKNAKGPESDLDFAFARVKENDGRKLQDVVGGSTLARTPGFENTTTVIGYPSVGHNPQDLPVQCTTPTAALPGFNQMRIDCAGMWGGVSGGPWFSKIDRATGTGEIIGNVGGYNGGGPAVPSSDPMYNRISYSPMYGDRFFQLYDDAEHGRHSDPGPYRQPKLPFSLGGSEKWQQAKLTAAGDFTGSGRGDLIAVWADGSASLFEGAETKNAKHPFSSEVKLAGPGSVWQYARTISGGSFTGGGTDGLLVRWSDGELTEYAHVDRGGFHGEKKLADPNATWKSAKLITSGRYTANALRDDMLVVWTNGSVSLYSDVDTNGVRKDTQLVGANSTWPNATQISAGEFTGKGTGDLLVRWSDGEGTIYPGIDAAGLHGEIKVRPAKSAWTKADVITVGSFSPGSRLNDILVRWSNGNLSMYTGVDAAGTHTEVQLVG</sequence>
<dbReference type="GeneID" id="91572260"/>
<keyword evidence="4" id="KW-1185">Reference proteome</keyword>
<feature type="compositionally biased region" description="Low complexity" evidence="1">
    <location>
        <begin position="27"/>
        <end position="45"/>
    </location>
</feature>
<proteinExistence type="predicted"/>
<dbReference type="PROSITE" id="PS00134">
    <property type="entry name" value="TRYPSIN_HIS"/>
    <property type="match status" value="1"/>
</dbReference>
<evidence type="ECO:0000313" key="4">
    <source>
        <dbReference type="Proteomes" id="UP001519291"/>
    </source>
</evidence>
<name>A0ABS4YBP9_9ACTN</name>
<dbReference type="Proteomes" id="UP001519291">
    <property type="component" value="Unassembled WGS sequence"/>
</dbReference>
<dbReference type="EMBL" id="JAGIOH010000001">
    <property type="protein sequence ID" value="MBP2405935.1"/>
    <property type="molecule type" value="Genomic_DNA"/>
</dbReference>
<organism evidence="3 4">
    <name type="scientific">Streptomyces syringium</name>
    <dbReference type="NCBI Taxonomy" id="76729"/>
    <lineage>
        <taxon>Bacteria</taxon>
        <taxon>Bacillati</taxon>
        <taxon>Actinomycetota</taxon>
        <taxon>Actinomycetes</taxon>
        <taxon>Kitasatosporales</taxon>
        <taxon>Streptomycetaceae</taxon>
        <taxon>Streptomyces</taxon>
    </lineage>
</organism>
<feature type="region of interest" description="Disordered" evidence="1">
    <location>
        <begin position="88"/>
        <end position="130"/>
    </location>
</feature>
<protein>
    <recommendedName>
        <fullName evidence="5">Trypsin</fullName>
    </recommendedName>
</protein>
<feature type="signal peptide" evidence="2">
    <location>
        <begin position="1"/>
        <end position="29"/>
    </location>
</feature>
<gene>
    <name evidence="3" type="ORF">JO379_005404</name>
</gene>
<evidence type="ECO:0008006" key="5">
    <source>
        <dbReference type="Google" id="ProtNLM"/>
    </source>
</evidence>
<dbReference type="Gene3D" id="2.40.10.10">
    <property type="entry name" value="Trypsin-like serine proteases"/>
    <property type="match status" value="2"/>
</dbReference>
<accession>A0ABS4YBP9</accession>
<evidence type="ECO:0000313" key="3">
    <source>
        <dbReference type="EMBL" id="MBP2405935.1"/>
    </source>
</evidence>
<feature type="chain" id="PRO_5045369848" description="Trypsin" evidence="2">
    <location>
        <begin position="30"/>
        <end position="643"/>
    </location>
</feature>
<evidence type="ECO:0000256" key="2">
    <source>
        <dbReference type="SAM" id="SignalP"/>
    </source>
</evidence>
<dbReference type="RefSeq" id="WP_209517384.1">
    <property type="nucleotide sequence ID" value="NZ_JAGIOH010000001.1"/>
</dbReference>
<keyword evidence="2" id="KW-0732">Signal</keyword>